<dbReference type="SUPFAM" id="SSF53448">
    <property type="entry name" value="Nucleotide-diphospho-sugar transferases"/>
    <property type="match status" value="1"/>
</dbReference>
<evidence type="ECO:0000256" key="2">
    <source>
        <dbReference type="ARBA" id="ARBA00022475"/>
    </source>
</evidence>
<dbReference type="InterPro" id="IPR001173">
    <property type="entry name" value="Glyco_trans_2-like"/>
</dbReference>
<organism evidence="11 12">
    <name type="scientific">Glacieibacterium arshaanense</name>
    <dbReference type="NCBI Taxonomy" id="2511025"/>
    <lineage>
        <taxon>Bacteria</taxon>
        <taxon>Pseudomonadati</taxon>
        <taxon>Pseudomonadota</taxon>
        <taxon>Alphaproteobacteria</taxon>
        <taxon>Sphingomonadales</taxon>
        <taxon>Sphingosinicellaceae</taxon>
        <taxon>Glacieibacterium</taxon>
    </lineage>
</organism>
<dbReference type="Pfam" id="PF00535">
    <property type="entry name" value="Glycos_transf_2"/>
    <property type="match status" value="1"/>
</dbReference>
<keyword evidence="12" id="KW-1185">Reference proteome</keyword>
<comment type="similarity">
    <text evidence="8">Belongs to the glycosyltransferase 2 family. GtrB subfamily.</text>
</comment>
<dbReference type="CDD" id="cd04187">
    <property type="entry name" value="DPM1_like_bac"/>
    <property type="match status" value="1"/>
</dbReference>
<evidence type="ECO:0000259" key="10">
    <source>
        <dbReference type="Pfam" id="PF00535"/>
    </source>
</evidence>
<keyword evidence="2" id="KW-1003">Cell membrane</keyword>
<evidence type="ECO:0000256" key="9">
    <source>
        <dbReference type="SAM" id="Phobius"/>
    </source>
</evidence>
<dbReference type="PANTHER" id="PTHR48090">
    <property type="entry name" value="UNDECAPRENYL-PHOSPHATE 4-DEOXY-4-FORMAMIDO-L-ARABINOSE TRANSFERASE-RELATED"/>
    <property type="match status" value="1"/>
</dbReference>
<keyword evidence="5 9" id="KW-0812">Transmembrane</keyword>
<name>A0A4Y9ER65_9SPHN</name>
<comment type="subcellular location">
    <subcellularLocation>
        <location evidence="1">Cell membrane</location>
        <topology evidence="1">Multi-pass membrane protein</topology>
    </subcellularLocation>
</comment>
<feature type="domain" description="Glycosyltransferase 2-like" evidence="10">
    <location>
        <begin position="12"/>
        <end position="174"/>
    </location>
</feature>
<feature type="transmembrane region" description="Helical" evidence="9">
    <location>
        <begin position="269"/>
        <end position="289"/>
    </location>
</feature>
<dbReference type="PANTHER" id="PTHR48090:SF1">
    <property type="entry name" value="PROPHAGE BACTOPRENOL GLUCOSYL TRANSFERASE HOMOLOG"/>
    <property type="match status" value="1"/>
</dbReference>
<keyword evidence="6 9" id="KW-1133">Transmembrane helix</keyword>
<sequence>MTAGTAQHPELTILVPVYNEQDSIAPFVAALAPVLDSITRDWEILFVNDGSRDATIAEIRAAHGRDPRIVAIDFSRNFGKESALSAGLDHARGRAVIPMDVDLQDPPEVIPEMVARWREGAEVVLARRENRDSDTRLKRVTANMFYAMLARLGDTPIPRNVGDFRLIDARVVEALRSYGERERFMKGIFAHVGFKTATVNYVRPRRAHGQTKFRPVQLYNLALDGIVSFSTFPLKIWTYLGFAGAFLAFAYTAFIVGRTLVSGVDVPGYASLMVVMLTFNSIILIGMGVQGEYIARIFAEVKARPLYLVRERIGDAGTGTETERRD</sequence>
<dbReference type="AlphaFoldDB" id="A0A4Y9ER65"/>
<reference evidence="11 12" key="1">
    <citation type="submission" date="2019-02" db="EMBL/GenBank/DDBJ databases">
        <title>Polymorphobacter sp. isolated from the lake at the Tibet of China.</title>
        <authorList>
            <person name="Li A."/>
        </authorList>
    </citation>
    <scope>NUCLEOTIDE SEQUENCE [LARGE SCALE GENOMIC DNA]</scope>
    <source>
        <strain evidence="11 12">DJ1R-1</strain>
    </source>
</reference>
<dbReference type="GO" id="GO:0016757">
    <property type="term" value="F:glycosyltransferase activity"/>
    <property type="evidence" value="ECO:0007669"/>
    <property type="project" value="UniProtKB-KW"/>
</dbReference>
<dbReference type="Proteomes" id="UP000297737">
    <property type="component" value="Unassembled WGS sequence"/>
</dbReference>
<feature type="transmembrane region" description="Helical" evidence="9">
    <location>
        <begin position="236"/>
        <end position="257"/>
    </location>
</feature>
<gene>
    <name evidence="11" type="ORF">EUV02_03655</name>
</gene>
<evidence type="ECO:0000256" key="7">
    <source>
        <dbReference type="ARBA" id="ARBA00023136"/>
    </source>
</evidence>
<evidence type="ECO:0000256" key="6">
    <source>
        <dbReference type="ARBA" id="ARBA00022989"/>
    </source>
</evidence>
<evidence type="ECO:0000313" key="12">
    <source>
        <dbReference type="Proteomes" id="UP000297737"/>
    </source>
</evidence>
<dbReference type="EMBL" id="SIHO01000001">
    <property type="protein sequence ID" value="TFU06121.1"/>
    <property type="molecule type" value="Genomic_DNA"/>
</dbReference>
<dbReference type="InterPro" id="IPR029044">
    <property type="entry name" value="Nucleotide-diphossugar_trans"/>
</dbReference>
<dbReference type="GO" id="GO:0005886">
    <property type="term" value="C:plasma membrane"/>
    <property type="evidence" value="ECO:0007669"/>
    <property type="project" value="UniProtKB-SubCell"/>
</dbReference>
<evidence type="ECO:0000256" key="8">
    <source>
        <dbReference type="ARBA" id="ARBA00038152"/>
    </source>
</evidence>
<evidence type="ECO:0000256" key="5">
    <source>
        <dbReference type="ARBA" id="ARBA00022692"/>
    </source>
</evidence>
<dbReference type="InterPro" id="IPR050256">
    <property type="entry name" value="Glycosyltransferase_2"/>
</dbReference>
<evidence type="ECO:0000256" key="4">
    <source>
        <dbReference type="ARBA" id="ARBA00022679"/>
    </source>
</evidence>
<dbReference type="Gene3D" id="3.90.550.10">
    <property type="entry name" value="Spore Coat Polysaccharide Biosynthesis Protein SpsA, Chain A"/>
    <property type="match status" value="1"/>
</dbReference>
<dbReference type="OrthoDB" id="9807795at2"/>
<evidence type="ECO:0000313" key="11">
    <source>
        <dbReference type="EMBL" id="TFU06121.1"/>
    </source>
</evidence>
<evidence type="ECO:0000256" key="3">
    <source>
        <dbReference type="ARBA" id="ARBA00022676"/>
    </source>
</evidence>
<comment type="caution">
    <text evidence="11">The sequence shown here is derived from an EMBL/GenBank/DDBJ whole genome shotgun (WGS) entry which is preliminary data.</text>
</comment>
<proteinExistence type="inferred from homology"/>
<evidence type="ECO:0000256" key="1">
    <source>
        <dbReference type="ARBA" id="ARBA00004651"/>
    </source>
</evidence>
<protein>
    <submittedName>
        <fullName evidence="11">Glycosyltransferase</fullName>
    </submittedName>
</protein>
<dbReference type="RefSeq" id="WP_135244845.1">
    <property type="nucleotide sequence ID" value="NZ_SIHO01000001.1"/>
</dbReference>
<keyword evidence="3" id="KW-0328">Glycosyltransferase</keyword>
<accession>A0A4Y9ER65</accession>
<dbReference type="FunFam" id="3.90.550.10:FF:000079">
    <property type="entry name" value="Probable glycosyl transferase"/>
    <property type="match status" value="1"/>
</dbReference>
<keyword evidence="4 11" id="KW-0808">Transferase</keyword>
<keyword evidence="7 9" id="KW-0472">Membrane</keyword>